<name>A0A7I4YCU7_HAECO</name>
<protein>
    <submittedName>
        <fullName evidence="10">ABC transporter domain-containing protein</fullName>
    </submittedName>
</protein>
<feature type="transmembrane region" description="Helical" evidence="7">
    <location>
        <begin position="1226"/>
        <end position="1246"/>
    </location>
</feature>
<dbReference type="SMART" id="SM00382">
    <property type="entry name" value="AAA"/>
    <property type="match status" value="2"/>
</dbReference>
<dbReference type="InterPro" id="IPR003439">
    <property type="entry name" value="ABC_transporter-like_ATP-bd"/>
</dbReference>
<evidence type="ECO:0000256" key="1">
    <source>
        <dbReference type="ARBA" id="ARBA00004141"/>
    </source>
</evidence>
<keyword evidence="4" id="KW-0067">ATP-binding</keyword>
<dbReference type="PANTHER" id="PTHR19229">
    <property type="entry name" value="ATP-BINDING CASSETTE TRANSPORTER SUBFAMILY A ABCA"/>
    <property type="match status" value="1"/>
</dbReference>
<feature type="domain" description="ABC transporter" evidence="8">
    <location>
        <begin position="1441"/>
        <end position="1671"/>
    </location>
</feature>
<dbReference type="InterPro" id="IPR013525">
    <property type="entry name" value="ABC2_TM"/>
</dbReference>
<dbReference type="InterPro" id="IPR027417">
    <property type="entry name" value="P-loop_NTPase"/>
</dbReference>
<evidence type="ECO:0000256" key="3">
    <source>
        <dbReference type="ARBA" id="ARBA00022741"/>
    </source>
</evidence>
<keyword evidence="9" id="KW-1185">Reference proteome</keyword>
<comment type="subcellular location">
    <subcellularLocation>
        <location evidence="1">Membrane</location>
        <topology evidence="1">Multi-pass membrane protein</topology>
    </subcellularLocation>
</comment>
<dbReference type="GO" id="GO:0016020">
    <property type="term" value="C:membrane"/>
    <property type="evidence" value="ECO:0007669"/>
    <property type="project" value="UniProtKB-SubCell"/>
</dbReference>
<feature type="transmembrane region" description="Helical" evidence="7">
    <location>
        <begin position="490"/>
        <end position="513"/>
    </location>
</feature>
<evidence type="ECO:0000256" key="4">
    <source>
        <dbReference type="ARBA" id="ARBA00022840"/>
    </source>
</evidence>
<proteinExistence type="predicted"/>
<dbReference type="OrthoDB" id="10255969at2759"/>
<feature type="transmembrane region" description="Helical" evidence="7">
    <location>
        <begin position="959"/>
        <end position="983"/>
    </location>
</feature>
<dbReference type="PROSITE" id="PS00211">
    <property type="entry name" value="ABC_TRANSPORTER_1"/>
    <property type="match status" value="2"/>
</dbReference>
<dbReference type="InterPro" id="IPR003593">
    <property type="entry name" value="AAA+_ATPase"/>
</dbReference>
<dbReference type="SUPFAM" id="SSF52540">
    <property type="entry name" value="P-loop containing nucleoside triphosphate hydrolases"/>
    <property type="match status" value="2"/>
</dbReference>
<dbReference type="InterPro" id="IPR026082">
    <property type="entry name" value="ABCA"/>
</dbReference>
<evidence type="ECO:0000313" key="9">
    <source>
        <dbReference type="Proteomes" id="UP000025227"/>
    </source>
</evidence>
<feature type="transmembrane region" description="Helical" evidence="7">
    <location>
        <begin position="1258"/>
        <end position="1279"/>
    </location>
</feature>
<evidence type="ECO:0000256" key="6">
    <source>
        <dbReference type="ARBA" id="ARBA00023136"/>
    </source>
</evidence>
<feature type="transmembrane region" description="Helical" evidence="7">
    <location>
        <begin position="414"/>
        <end position="433"/>
    </location>
</feature>
<dbReference type="Pfam" id="PF00005">
    <property type="entry name" value="ABC_tran"/>
    <property type="match status" value="2"/>
</dbReference>
<feature type="transmembrane region" description="Helical" evidence="7">
    <location>
        <begin position="20"/>
        <end position="43"/>
    </location>
</feature>
<dbReference type="InterPro" id="IPR056264">
    <property type="entry name" value="R2_ABCA1-4-like"/>
</dbReference>
<evidence type="ECO:0000256" key="5">
    <source>
        <dbReference type="ARBA" id="ARBA00022989"/>
    </source>
</evidence>
<feature type="transmembrane region" description="Helical" evidence="7">
    <location>
        <begin position="386"/>
        <end position="408"/>
    </location>
</feature>
<dbReference type="GO" id="GO:0005319">
    <property type="term" value="F:lipid transporter activity"/>
    <property type="evidence" value="ECO:0007669"/>
    <property type="project" value="TreeGrafter"/>
</dbReference>
<feature type="transmembrane region" description="Helical" evidence="7">
    <location>
        <begin position="1143"/>
        <end position="1167"/>
    </location>
</feature>
<dbReference type="WBParaSite" id="HCON_00085890-00001">
    <property type="protein sequence ID" value="HCON_00085890-00001"/>
    <property type="gene ID" value="HCON_00085890"/>
</dbReference>
<dbReference type="Gene3D" id="3.40.50.300">
    <property type="entry name" value="P-loop containing nucleotide triphosphate hydrolases"/>
    <property type="match status" value="2"/>
</dbReference>
<dbReference type="OMA" id="QIMGICP"/>
<evidence type="ECO:0000313" key="10">
    <source>
        <dbReference type="WBParaSite" id="HCON_00085890-00001"/>
    </source>
</evidence>
<keyword evidence="5 7" id="KW-1133">Transmembrane helix</keyword>
<evidence type="ECO:0000256" key="2">
    <source>
        <dbReference type="ARBA" id="ARBA00022692"/>
    </source>
</evidence>
<organism evidence="9 10">
    <name type="scientific">Haemonchus contortus</name>
    <name type="common">Barber pole worm</name>
    <dbReference type="NCBI Taxonomy" id="6289"/>
    <lineage>
        <taxon>Eukaryota</taxon>
        <taxon>Metazoa</taxon>
        <taxon>Ecdysozoa</taxon>
        <taxon>Nematoda</taxon>
        <taxon>Chromadorea</taxon>
        <taxon>Rhabditida</taxon>
        <taxon>Rhabditina</taxon>
        <taxon>Rhabditomorpha</taxon>
        <taxon>Strongyloidea</taxon>
        <taxon>Trichostrongylidae</taxon>
        <taxon>Haemonchus</taxon>
    </lineage>
</organism>
<dbReference type="GO" id="GO:0005524">
    <property type="term" value="F:ATP binding"/>
    <property type="evidence" value="ECO:0007669"/>
    <property type="project" value="UniProtKB-KW"/>
</dbReference>
<dbReference type="GO" id="GO:0140359">
    <property type="term" value="F:ABC-type transporter activity"/>
    <property type="evidence" value="ECO:0007669"/>
    <property type="project" value="InterPro"/>
</dbReference>
<dbReference type="Pfam" id="PF23321">
    <property type="entry name" value="R1_ABCA1"/>
    <property type="match status" value="1"/>
</dbReference>
<dbReference type="FunFam" id="3.40.50.300:FF:000933">
    <property type="entry name" value="ABC transporter A family member 7"/>
    <property type="match status" value="1"/>
</dbReference>
<dbReference type="GO" id="GO:0016887">
    <property type="term" value="F:ATP hydrolysis activity"/>
    <property type="evidence" value="ECO:0007669"/>
    <property type="project" value="InterPro"/>
</dbReference>
<keyword evidence="2 7" id="KW-0812">Transmembrane</keyword>
<feature type="transmembrane region" description="Helical" evidence="7">
    <location>
        <begin position="1187"/>
        <end position="1214"/>
    </location>
</feature>
<feature type="transmembrane region" description="Helical" evidence="7">
    <location>
        <begin position="1291"/>
        <end position="1312"/>
    </location>
</feature>
<reference evidence="10" key="1">
    <citation type="submission" date="2020-12" db="UniProtKB">
        <authorList>
            <consortium name="WormBaseParasite"/>
        </authorList>
    </citation>
    <scope>IDENTIFICATION</scope>
    <source>
        <strain evidence="10">MHco3</strain>
    </source>
</reference>
<dbReference type="Pfam" id="PF12698">
    <property type="entry name" value="ABC2_membrane_3"/>
    <property type="match status" value="2"/>
</dbReference>
<evidence type="ECO:0000259" key="8">
    <source>
        <dbReference type="PROSITE" id="PS50893"/>
    </source>
</evidence>
<dbReference type="CDD" id="cd03263">
    <property type="entry name" value="ABC_subfamily_A"/>
    <property type="match status" value="2"/>
</dbReference>
<feature type="transmembrane region" description="Helical" evidence="7">
    <location>
        <begin position="303"/>
        <end position="327"/>
    </location>
</feature>
<keyword evidence="3" id="KW-0547">Nucleotide-binding</keyword>
<dbReference type="PROSITE" id="PS50893">
    <property type="entry name" value="ABC_TRANSPORTER_2"/>
    <property type="match status" value="2"/>
</dbReference>
<dbReference type="Proteomes" id="UP000025227">
    <property type="component" value="Unplaced"/>
</dbReference>
<accession>A0A7I4YCU7</accession>
<dbReference type="FunFam" id="3.40.50.300:FF:000327">
    <property type="entry name" value="ATP-binding cassette sub-family A member 3"/>
    <property type="match status" value="1"/>
</dbReference>
<feature type="domain" description="ABC transporter" evidence="8">
    <location>
        <begin position="574"/>
        <end position="817"/>
    </location>
</feature>
<sequence length="1799" mass="202722">MAQLRLLLWKNWLQQIRSPIFTLMEFLIPLLLIAVSFGLMIGLRGNYEKDHRQKNYPEWPVMGSAWDLIMPTNVSRPDSAILDPTGILTNTTPECAFLDVKKLNDGGVLLNIQLIYAPITNTTKKIMELVKNRYTALIPGSMFDFDGPDMPAYFQSNMSVNGFNTENDMVEYAKASFSNQCGNPLLAGITFGDSVAKRIQVDTTLTYTIRLSNTNRRSKGATGSNTYTPWNTHEVFAIQLISGPINPSESDGGYPGYWKEGFMTVQKAVNNAIYEILTGHHIDIFNTDLMIGRFPFPAYRSKIIEIGAFFLPVIVVFSYMTSVIYIVKSVVMEKEAKLKEYMRVMGLSQWIHWVGHFIVNYIKLLISVIVLTILLHFVTTRSDGSVMFVFFLLYAFNALYFAFAISTFMQSGTAASLMAVIGWMLLYFWYAFFNSFDLLKPFPFGIRMLNCLNPDIAMAYGITLLAEYETQADGLQWSTLFSPPTPDQRLTVGHCIIMLIVDGILLMIITWYVEAVYPGGEGVPQKPWFFLLKSYWFPYSQVRKSVASQAVRDVPSEEREFVKLEPEPDLKATINVVGLSKTYGTSIFKKLFDCQFGKLGEKKAVDDLNLKMYHGQITALLGHNGAGKSTTFSMLTGVTSPSSGTAYIDDYDIRTSLSQVRKQTGLCPQYNILFNSLTVMEHLEFFCKLKGREYFEKEAVDILTRLKIDFKKHARAGTLSGGQKRKLSLAIALIGGSEIVMLDEPTSGMDPGARHETWTLLQAEKSRRTILLTTHFMEEADLLGDRIAIMAHGQLQCCGSGMFLKAQYGAGYHLTVVYESSSKPDQLVARTQELLSNHVSDIRLQSLAGQEATFIISAKCRAQFSEMFADLENAHHSLGISSYGMSITTMEEVFLRVGDLAQERLNQENSEENLETPELENDPFLAQLRVTQRLKGLPYYWQQVEAMFIKRTIFFFRKWITFVMNLLFPILYMALMVWTTGFVPSPTEQPSLKIDMSPFGGKSGNGYVLCSNHTDRRINDGFDLRRSLRATMTRLAAKSNVYIETVQNVSSYVVKLIPQIGSQNFGIHYPLAFERKFMQPGSPNIRAFFNNFAFTTPPLAISVADSMLISNATGKSITLEVSNQPFPPVTEDVLKNRNYSDSAAFMISYAVIVSMSIVVAACCQFLIRERKKKSKHMQMLSGVSPWMYWSTAFVWDAFWFLVSIVAFIGIFYAFDIEQYTKDFGIVLVLLLTMALYGWTTIPFIYWFSFLFTSAPKGFTLIVMYNIITGMVGSIAIPIIQQTANEDIAFTWSKILSFFFPTYSISNIFVVIYNNEFAKQACHMLDCSSPLYKNNIKCCGGKDDIIYSNHVLTDSGKNGILWPTIFFAFEGFLYWFLVFSIEYKLRGRLVTFCKGLRRRDRVIDAKYDNWTLESDGDYTGEDSDVLAEKSNVRAMDVHSTAVIVDDIKKSYGDFNAVKGVTFHVRTGECFGLLGVNGAGKTSTFQMLTGENDITEGDAFVNGWSVKTDWKKAGASIGYCPQFDAVLKEMTGEETLYMFARIRGIPRKDIPEKVNAVIQTIGIGMYAKRQIKGYSGGNKRRLSLGIALIGLPPVLLLDEPTTGVDPKARRIIWNIFTKVQSLGTALVLTSHSMDECEALCTELAIMVYGRFKCYGSCQHIKSRYGAGFTLLVRLRRREDAEGVKSAIQRSFPGAVLKEHHLLQLNYELQKRPGMTWSLLFDRMEELSREFDFEDYSLSQTTLEQVFLEFSRDISVSSAMSQKSSMNGSILPKADTAKLINNDFSLASSNSLNSGNGFALKF</sequence>
<dbReference type="PANTHER" id="PTHR19229:SF250">
    <property type="entry name" value="ABC TRANSPORTER DOMAIN-CONTAINING PROTEIN-RELATED"/>
    <property type="match status" value="1"/>
</dbReference>
<feature type="transmembrane region" description="Helical" evidence="7">
    <location>
        <begin position="350"/>
        <end position="374"/>
    </location>
</feature>
<feature type="transmembrane region" description="Helical" evidence="7">
    <location>
        <begin position="1359"/>
        <end position="1378"/>
    </location>
</feature>
<dbReference type="InterPro" id="IPR017871">
    <property type="entry name" value="ABC_transporter-like_CS"/>
</dbReference>
<keyword evidence="6 7" id="KW-0472">Membrane</keyword>
<evidence type="ECO:0000256" key="7">
    <source>
        <dbReference type="SAM" id="Phobius"/>
    </source>
</evidence>